<dbReference type="GO" id="GO:0000209">
    <property type="term" value="P:protein polyubiquitination"/>
    <property type="evidence" value="ECO:0007669"/>
    <property type="project" value="TreeGrafter"/>
</dbReference>
<evidence type="ECO:0000313" key="1">
    <source>
        <dbReference type="EMBL" id="KAI6645855.1"/>
    </source>
</evidence>
<dbReference type="InterPro" id="IPR050952">
    <property type="entry name" value="TRIM-NHL_E3_ligases"/>
</dbReference>
<sequence>MAKLFEKNTALVTKLYSSRCDSLYSIGKQGRGRKETRFIGGISLDEYLNIFIVDHGNTRIQIFTFEGYFISNFGGDLLSSPYAIAVKSNVAIISDVRLKCVIKFDGNDCTKVIRSDMREVKMPMGVTIDGNYNIYVADAKRNSVVVLNQDLRFIIELGKHELKCPRDVKIHGNNIIVCDNGVHKNVHIFNKDGELVRSIFKLKQGNSSLFMCIDKLGNIAVSDKVNREISISTFKGKLFQQWFTSGRPAGIEITKDGLIVRANYDFGLIYIHKEN</sequence>
<comment type="caution">
    <text evidence="1">The sequence shown here is derived from an EMBL/GenBank/DDBJ whole genome shotgun (WGS) entry which is preliminary data.</text>
</comment>
<accession>A0AAV7JAV7</accession>
<dbReference type="InterPro" id="IPR011042">
    <property type="entry name" value="6-blade_b-propeller_TolB-like"/>
</dbReference>
<dbReference type="AlphaFoldDB" id="A0AAV7JAV7"/>
<keyword evidence="2" id="KW-1185">Reference proteome</keyword>
<dbReference type="CDD" id="cd05819">
    <property type="entry name" value="NHL"/>
    <property type="match status" value="1"/>
</dbReference>
<name>A0AAV7JAV7_9METZ</name>
<protein>
    <submittedName>
        <fullName evidence="1">NHL repeat protein</fullName>
    </submittedName>
</protein>
<dbReference type="GO" id="GO:0061630">
    <property type="term" value="F:ubiquitin protein ligase activity"/>
    <property type="evidence" value="ECO:0007669"/>
    <property type="project" value="TreeGrafter"/>
</dbReference>
<dbReference type="PANTHER" id="PTHR24104:SF48">
    <property type="entry name" value="PROTEIN WECH"/>
    <property type="match status" value="1"/>
</dbReference>
<gene>
    <name evidence="1" type="ORF">LOD99_13114</name>
</gene>
<evidence type="ECO:0000313" key="2">
    <source>
        <dbReference type="Proteomes" id="UP001165289"/>
    </source>
</evidence>
<dbReference type="EMBL" id="JAKMXF010000365">
    <property type="protein sequence ID" value="KAI6645855.1"/>
    <property type="molecule type" value="Genomic_DNA"/>
</dbReference>
<dbReference type="SUPFAM" id="SSF101898">
    <property type="entry name" value="NHL repeat"/>
    <property type="match status" value="1"/>
</dbReference>
<proteinExistence type="predicted"/>
<dbReference type="GO" id="GO:0043161">
    <property type="term" value="P:proteasome-mediated ubiquitin-dependent protein catabolic process"/>
    <property type="evidence" value="ECO:0007669"/>
    <property type="project" value="TreeGrafter"/>
</dbReference>
<dbReference type="PANTHER" id="PTHR24104">
    <property type="entry name" value="E3 UBIQUITIN-PROTEIN LIGASE NHLRC1-RELATED"/>
    <property type="match status" value="1"/>
</dbReference>
<reference evidence="1 2" key="1">
    <citation type="journal article" date="2023" name="BMC Biol.">
        <title>The compact genome of the sponge Oopsacas minuta (Hexactinellida) is lacking key metazoan core genes.</title>
        <authorList>
            <person name="Santini S."/>
            <person name="Schenkelaars Q."/>
            <person name="Jourda C."/>
            <person name="Duchesne M."/>
            <person name="Belahbib H."/>
            <person name="Rocher C."/>
            <person name="Selva M."/>
            <person name="Riesgo A."/>
            <person name="Vervoort M."/>
            <person name="Leys S.P."/>
            <person name="Kodjabachian L."/>
            <person name="Le Bivic A."/>
            <person name="Borchiellini C."/>
            <person name="Claverie J.M."/>
            <person name="Renard E."/>
        </authorList>
    </citation>
    <scope>NUCLEOTIDE SEQUENCE [LARGE SCALE GENOMIC DNA]</scope>
    <source>
        <strain evidence="1">SPO-2</strain>
    </source>
</reference>
<organism evidence="1 2">
    <name type="scientific">Oopsacas minuta</name>
    <dbReference type="NCBI Taxonomy" id="111878"/>
    <lineage>
        <taxon>Eukaryota</taxon>
        <taxon>Metazoa</taxon>
        <taxon>Porifera</taxon>
        <taxon>Hexactinellida</taxon>
        <taxon>Hexasterophora</taxon>
        <taxon>Lyssacinosida</taxon>
        <taxon>Leucopsacidae</taxon>
        <taxon>Oopsacas</taxon>
    </lineage>
</organism>
<dbReference type="Gene3D" id="2.120.10.30">
    <property type="entry name" value="TolB, C-terminal domain"/>
    <property type="match status" value="1"/>
</dbReference>
<dbReference type="Proteomes" id="UP001165289">
    <property type="component" value="Unassembled WGS sequence"/>
</dbReference>